<dbReference type="eggNOG" id="COG2931">
    <property type="taxonomic scope" value="Bacteria"/>
</dbReference>
<evidence type="ECO:0000313" key="3">
    <source>
        <dbReference type="Proteomes" id="UP000006697"/>
    </source>
</evidence>
<accession>A4G6E1</accession>
<name>A4G6E1_HERAR</name>
<evidence type="ECO:0000256" key="1">
    <source>
        <dbReference type="SAM" id="MobiDB-lite"/>
    </source>
</evidence>
<proteinExistence type="predicted"/>
<dbReference type="InterPro" id="IPR011049">
    <property type="entry name" value="Serralysin-like_metalloprot_C"/>
</dbReference>
<dbReference type="InterPro" id="IPR001343">
    <property type="entry name" value="Hemolysn_Ca-bd"/>
</dbReference>
<gene>
    <name evidence="2" type="ordered locus">HEAR1928</name>
</gene>
<evidence type="ECO:0000313" key="2">
    <source>
        <dbReference type="EMBL" id="CAL62078.1"/>
    </source>
</evidence>
<sequence>MATAPVSKTANNQPAADKNGAPIRVVTPDQQGNFQLKIGKGDIAKVHIVDVDMVLYLNDGTKLVLAGGAIGAMDDSVMVDFSNGRDSAAHMMDQVGIIPLQKLDQPRVLSTEPQGGDGRGNMQEEASYRQTEGAQDLAAQAQAANAAISALSKAMVQLANVVQTNAQPVNNFKSNYEGQASQQQPLIKPVPQVLPERPGVTPQEFVIGPNAPALSVHLVNTVGTTQDGTVLKGSGGSSAFQSDTNTSNIAQIAPQIINAGNDVDTIWANGQAPIGNTPDGTFSKILNVQITGDGKVQSLTITAVLPAGITIVGATSLGNNVYQIPVSPDTKDYRIELRYDTVDPKASAPIHADFKLNFELTVITTEGIQVLNSVRQVVLKDATTADDLNYANPITGESALVLPAQGISHIVHAGDNAGTTIYGSNANDFLYGGTGDDTLYGGKGNTYFQSGAGDDTIVGGGNIGGTNINTVGYTNSTSGVLVDLNTGNALDGFGGRDTLQNIQKGIGGAHDDTFIVGVNTKGVDGGSAGSDTIDFSASNAAVTVNLATGTGTGGYAGNVTFTNIENVVGSSFSDTFIASNAVNKFDGGASGSNTVSYANSPSSSTSGVTVDLLNGVGSGNDAAGDQYVNIQNVIGSAYNDTFVANLDVNHFDGMGGVNTVSYAGSAAGVDVDFYKGQGAGGNAAGDTYKNIQNVIGSSFDDKFVADTDSLNFNGGAGGIDTVSYERYLSGVVVDASRNVGGIELTPAVGGTPATYSNSYTNIDKFVGTAYADTFIASNHADNFDGLDGMDTVSYAADTAGVIVNLRTGLGSGAGSLADGDTLANIENVIGGSGNDRFVANDSANVFDGGGGSNTVDYSESTTGAVTVDLVHANGMGTSGGFAQGDKYINIQNVTGSVFNDTFIASAAENTFDGGGGDHNRVSYANDTVGVTINLVSGQGSGAGSLAEGDTYFNIQDATGGSGDDTFIASDVANAFSGGLGSNTVSYELSNAGVTVDLVAGTANGGYATGDSFINIQNVKGSTSADIFIANNIANSFIGNGGVDTVSYAKATDGSGVTVDLNAGEGSGGYAQGDRYDGIRNAIGTSYDDTFVASNLANNFDGGLGSNTVSYAASDLGVTVNLLNGTGTGGYADNDSYTSIQNVIGSAADDLFIANGAVNRFDGGVSTAISHNRVSYATDTADLTIDLLNVGVVGIGGNAAGDTYVNIQDVTGGSGDDTFIASSAANKFEGGLGSNTVSYAGTAGNNTIDLATANAAATGTGFASGDTFSNIQNLIGGSGTDIFYASAAANNLNGDGGVNTVDYSKSTDSFGVIVDLVANKGYGNGAGNAALGFAAGDVYTNIQNAVGTSKDDLFIISAGAVANTIDGGTGNNTVSYLNETSAVTVDLANGRGYYTSGAGVQDTLTNIQNATGGSGDDTFIASSAANKFEGGLGNNTVSYAGTAGNNTIDLATANAAATGTGFASGDTFSNIQNLIGGSGTDIFYASAAANNLNGDGGVNTVDYSKSTDSFGVIVDLVANKGYGNGAGNAALGFAAGDVYTNIQNAVGTSKDDLFIISAGAVANTVDGGTGNNTVSYLNETSAVTVDLANGRGYYTSGAGVQDTLTNIQNATGGSGDDTFIASSAANKFEGGLGNNTVSYAGTAGNNTIDLATANAAATGTGFASGDTFSNIQNLIGGSGTDIFYASAAANNLNGDGGVNTVDYSKSTDSFGVIVDLVANKGYGNGAGNAALGFAAGDVYTNIQNAVGTSKDDLFIISAGAVANTIDGGTGNNTVSYLNETSAVTVDLANGRGYYTSGAGVQDTLTNIQNATGGSGDDTFIASSAANKFEGGLGNNTVSYAGTAGNNTIDLATANAAATGTGFALGDTFSNIQNLIGGSGTDIFYASAAANNLNGDGGVNTVDYSKSTDSFGVIVDLVANKGYGNGAGNAALGFAAGDVYANIQNAVGTSKDDLFIISAGAVANTVDGGTGNNTVSYLNETSAVTVDLANGRGYYTSGAGVQDTLTNIQNATGGSGDDTFIASDVANKFEGNAGADTVTYSDANASVTVNLSTNSGSAGWATGDTYSNIENVIGSKFADTLIAAATGKTVLTGLGGADSLTGVSSNSMNTYASYAGSAAGVIVNLETGFGSGAGSDAVGDHLTYIDNLIGSSFDDIFYANTNANIFDGGAGGIDTVDYSASTGIVHVDLSNTTGTSGFYANGDKFINIQNVTGSGYDDVLKGAAGGNSIIRGGAGADAMTGVGTGNYASYVGSSGAVTIDLTNGSGSGADAQGDTLVNIYNVIGSDHNDIFIAGTQANIFKGGAGSDTVSYMNSNLAVTVDLTAGLLAAGSTAGGYALNDRYESIENVIGSSFGDTFFANNVANVFNGGTGEAIGIHNVVSYAKDTATTGVGVTVDLTNTTGAGTSGGFAAGDIFINIQDVIGTGRNDTFIANDAANAFTGGGNTTVGASTNVLLNWTGGDTVSYKSSTTDVVASLLSGVGGTGGYANGDTYNGIENLTGSAIGGVKSTLTGDGNANILTALGSGTTNVLNGGGGADLLDGREGGHNTLTGGAGNDTYWAKMTGSTIANIDHIVGGDGSDTLKLFDITTNSTINMTSFLTGTGPGDYKVTGMTTLDIRDGVASTLQFTAQDVINMGMSNGTYSVLTVRMDATGDLLSFSGDFRAGNGYVSFYADPSSNVELARINTQYT</sequence>
<dbReference type="PRINTS" id="PR00313">
    <property type="entry name" value="CABNDNGRPT"/>
</dbReference>
<dbReference type="HOGENOM" id="CLU_225909_0_0_4"/>
<dbReference type="Gene3D" id="2.150.10.10">
    <property type="entry name" value="Serralysin-like metalloprotease, C-terminal"/>
    <property type="match status" value="11"/>
</dbReference>
<dbReference type="Pfam" id="PF00353">
    <property type="entry name" value="HemolysinCabind"/>
    <property type="match status" value="15"/>
</dbReference>
<dbReference type="SUPFAM" id="SSF51120">
    <property type="entry name" value="beta-Roll"/>
    <property type="match status" value="9"/>
</dbReference>
<dbReference type="KEGG" id="har:HEAR1928"/>
<dbReference type="GO" id="GO:0005509">
    <property type="term" value="F:calcium ion binding"/>
    <property type="evidence" value="ECO:0007669"/>
    <property type="project" value="InterPro"/>
</dbReference>
<protein>
    <submittedName>
        <fullName evidence="2">Uncharacterized protein</fullName>
    </submittedName>
</protein>
<keyword evidence="3" id="KW-1185">Reference proteome</keyword>
<reference evidence="2 3" key="1">
    <citation type="journal article" date="2007" name="PLoS Genet.">
        <title>A tale of two oxidation states: bacterial colonization of arsenic-rich environments.</title>
        <authorList>
            <person name="Muller D."/>
            <person name="Medigue C."/>
            <person name="Koechler S."/>
            <person name="Barbe V."/>
            <person name="Barakat M."/>
            <person name="Talla E."/>
            <person name="Bonnefoy V."/>
            <person name="Krin E."/>
            <person name="Arsene-Ploetze F."/>
            <person name="Carapito C."/>
            <person name="Chandler M."/>
            <person name="Cournoyer B."/>
            <person name="Cruveiller S."/>
            <person name="Dossat C."/>
            <person name="Duval S."/>
            <person name="Heymann M."/>
            <person name="Leize E."/>
            <person name="Lieutaud A."/>
            <person name="Lievremont D."/>
            <person name="Makita Y."/>
            <person name="Mangenot S."/>
            <person name="Nitschke W."/>
            <person name="Ortet P."/>
            <person name="Perdrial N."/>
            <person name="Schoepp B."/>
            <person name="Siguier N."/>
            <person name="Simeonova D.D."/>
            <person name="Rouy Z."/>
            <person name="Segurens B."/>
            <person name="Turlin E."/>
            <person name="Vallenet D."/>
            <person name="Van Dorsselaer A."/>
            <person name="Weiss S."/>
            <person name="Weissenbach J."/>
            <person name="Lett M.C."/>
            <person name="Danchin A."/>
            <person name="Bertin P.N."/>
        </authorList>
    </citation>
    <scope>NUCLEOTIDE SEQUENCE [LARGE SCALE GENOMIC DNA]</scope>
    <source>
        <strain evidence="3">ULPAs1</strain>
    </source>
</reference>
<dbReference type="STRING" id="204773.HEAR1928"/>
<feature type="compositionally biased region" description="Polar residues" evidence="1">
    <location>
        <begin position="1"/>
        <end position="14"/>
    </location>
</feature>
<dbReference type="Proteomes" id="UP000006697">
    <property type="component" value="Chromosome"/>
</dbReference>
<feature type="region of interest" description="Disordered" evidence="1">
    <location>
        <begin position="1"/>
        <end position="23"/>
    </location>
</feature>
<dbReference type="EMBL" id="CU207211">
    <property type="protein sequence ID" value="CAL62078.1"/>
    <property type="molecule type" value="Genomic_DNA"/>
</dbReference>
<organism evidence="2 3">
    <name type="scientific">Herminiimonas arsenicoxydans</name>
    <dbReference type="NCBI Taxonomy" id="204773"/>
    <lineage>
        <taxon>Bacteria</taxon>
        <taxon>Pseudomonadati</taxon>
        <taxon>Pseudomonadota</taxon>
        <taxon>Betaproteobacteria</taxon>
        <taxon>Burkholderiales</taxon>
        <taxon>Oxalobacteraceae</taxon>
        <taxon>Herminiimonas</taxon>
    </lineage>
</organism>
<dbReference type="OrthoDB" id="8549906at2"/>
<feature type="region of interest" description="Disordered" evidence="1">
    <location>
        <begin position="105"/>
        <end position="134"/>
    </location>
</feature>